<dbReference type="AlphaFoldDB" id="A0A9N7YU17"/>
<evidence type="ECO:0000256" key="1">
    <source>
        <dbReference type="SAM" id="Coils"/>
    </source>
</evidence>
<sequence>MVQREHLQKEKKDLLAAVEDLQHRENHLQYQNQWVEIWLREAQAEIQTLYDDTVTLREKDKLLKEENRSLDEKVAFLRALNKESHDRIHEKHQRAEEAQLLIRNKDKLIEELRRRIAYEEVKNQSYRSITEGQNQAVKDLKEQLETRQENKVLGDQNQVTGC</sequence>
<feature type="coiled-coil region" evidence="1">
    <location>
        <begin position="4"/>
        <end position="59"/>
    </location>
</feature>
<comment type="caution">
    <text evidence="2">The sequence shown here is derived from an EMBL/GenBank/DDBJ whole genome shotgun (WGS) entry which is preliminary data.</text>
</comment>
<dbReference type="Proteomes" id="UP001153269">
    <property type="component" value="Unassembled WGS sequence"/>
</dbReference>
<evidence type="ECO:0000313" key="3">
    <source>
        <dbReference type="Proteomes" id="UP001153269"/>
    </source>
</evidence>
<keyword evidence="3" id="KW-1185">Reference proteome</keyword>
<evidence type="ECO:0000313" key="2">
    <source>
        <dbReference type="EMBL" id="CAB1437534.1"/>
    </source>
</evidence>
<keyword evidence="1" id="KW-0175">Coiled coil</keyword>
<name>A0A9N7YU17_PLEPL</name>
<organism evidence="2 3">
    <name type="scientific">Pleuronectes platessa</name>
    <name type="common">European plaice</name>
    <dbReference type="NCBI Taxonomy" id="8262"/>
    <lineage>
        <taxon>Eukaryota</taxon>
        <taxon>Metazoa</taxon>
        <taxon>Chordata</taxon>
        <taxon>Craniata</taxon>
        <taxon>Vertebrata</taxon>
        <taxon>Euteleostomi</taxon>
        <taxon>Actinopterygii</taxon>
        <taxon>Neopterygii</taxon>
        <taxon>Teleostei</taxon>
        <taxon>Neoteleostei</taxon>
        <taxon>Acanthomorphata</taxon>
        <taxon>Carangaria</taxon>
        <taxon>Pleuronectiformes</taxon>
        <taxon>Pleuronectoidei</taxon>
        <taxon>Pleuronectidae</taxon>
        <taxon>Pleuronectes</taxon>
    </lineage>
</organism>
<proteinExistence type="predicted"/>
<accession>A0A9N7YU17</accession>
<dbReference type="EMBL" id="CADEAL010002037">
    <property type="protein sequence ID" value="CAB1437534.1"/>
    <property type="molecule type" value="Genomic_DNA"/>
</dbReference>
<protein>
    <submittedName>
        <fullName evidence="2">Uncharacterized protein</fullName>
    </submittedName>
</protein>
<reference evidence="2" key="1">
    <citation type="submission" date="2020-03" db="EMBL/GenBank/DDBJ databases">
        <authorList>
            <person name="Weist P."/>
        </authorList>
    </citation>
    <scope>NUCLEOTIDE SEQUENCE</scope>
</reference>
<gene>
    <name evidence="2" type="ORF">PLEPLA_LOCUS25502</name>
</gene>